<evidence type="ECO:0000313" key="1">
    <source>
        <dbReference type="EMBL" id="KAH7967183.1"/>
    </source>
</evidence>
<sequence length="99" mass="10759">MFTFPLKLRRMLNAMKASEDLAITLKKCLRKLLVIGTSTPAALAEELVNTFKLDEFRSGYGMTEAGGFLAVPPSGEVSGTNQGFPVPSTKMKVYNLCPT</sequence>
<evidence type="ECO:0000313" key="2">
    <source>
        <dbReference type="Proteomes" id="UP000821865"/>
    </source>
</evidence>
<proteinExistence type="predicted"/>
<organism evidence="1 2">
    <name type="scientific">Dermacentor silvarum</name>
    <name type="common">Tick</name>
    <dbReference type="NCBI Taxonomy" id="543639"/>
    <lineage>
        <taxon>Eukaryota</taxon>
        <taxon>Metazoa</taxon>
        <taxon>Ecdysozoa</taxon>
        <taxon>Arthropoda</taxon>
        <taxon>Chelicerata</taxon>
        <taxon>Arachnida</taxon>
        <taxon>Acari</taxon>
        <taxon>Parasitiformes</taxon>
        <taxon>Ixodida</taxon>
        <taxon>Ixodoidea</taxon>
        <taxon>Ixodidae</taxon>
        <taxon>Rhipicephalinae</taxon>
        <taxon>Dermacentor</taxon>
    </lineage>
</organism>
<comment type="caution">
    <text evidence="1">The sequence shown here is derived from an EMBL/GenBank/DDBJ whole genome shotgun (WGS) entry which is preliminary data.</text>
</comment>
<dbReference type="Proteomes" id="UP000821865">
    <property type="component" value="Chromosome 2"/>
</dbReference>
<accession>A0ACB8DGR7</accession>
<dbReference type="EMBL" id="CM023471">
    <property type="protein sequence ID" value="KAH7967183.1"/>
    <property type="molecule type" value="Genomic_DNA"/>
</dbReference>
<protein>
    <submittedName>
        <fullName evidence="1">Uncharacterized protein</fullName>
    </submittedName>
</protein>
<gene>
    <name evidence="1" type="ORF">HPB49_023355</name>
</gene>
<reference evidence="1" key="1">
    <citation type="submission" date="2020-05" db="EMBL/GenBank/DDBJ databases">
        <title>Large-scale comparative analyses of tick genomes elucidate their genetic diversity and vector capacities.</title>
        <authorList>
            <person name="Jia N."/>
            <person name="Wang J."/>
            <person name="Shi W."/>
            <person name="Du L."/>
            <person name="Sun Y."/>
            <person name="Zhan W."/>
            <person name="Jiang J."/>
            <person name="Wang Q."/>
            <person name="Zhang B."/>
            <person name="Ji P."/>
            <person name="Sakyi L.B."/>
            <person name="Cui X."/>
            <person name="Yuan T."/>
            <person name="Jiang B."/>
            <person name="Yang W."/>
            <person name="Lam T.T.-Y."/>
            <person name="Chang Q."/>
            <person name="Ding S."/>
            <person name="Wang X."/>
            <person name="Zhu J."/>
            <person name="Ruan X."/>
            <person name="Zhao L."/>
            <person name="Wei J."/>
            <person name="Que T."/>
            <person name="Du C."/>
            <person name="Cheng J."/>
            <person name="Dai P."/>
            <person name="Han X."/>
            <person name="Huang E."/>
            <person name="Gao Y."/>
            <person name="Liu J."/>
            <person name="Shao H."/>
            <person name="Ye R."/>
            <person name="Li L."/>
            <person name="Wei W."/>
            <person name="Wang X."/>
            <person name="Wang C."/>
            <person name="Yang T."/>
            <person name="Huo Q."/>
            <person name="Li W."/>
            <person name="Guo W."/>
            <person name="Chen H."/>
            <person name="Zhou L."/>
            <person name="Ni X."/>
            <person name="Tian J."/>
            <person name="Zhou Y."/>
            <person name="Sheng Y."/>
            <person name="Liu T."/>
            <person name="Pan Y."/>
            <person name="Xia L."/>
            <person name="Li J."/>
            <person name="Zhao F."/>
            <person name="Cao W."/>
        </authorList>
    </citation>
    <scope>NUCLEOTIDE SEQUENCE</scope>
    <source>
        <strain evidence="1">Dsil-2018</strain>
    </source>
</reference>
<keyword evidence="2" id="KW-1185">Reference proteome</keyword>
<name>A0ACB8DGR7_DERSI</name>